<dbReference type="Pfam" id="PF03732">
    <property type="entry name" value="Retrotrans_gag"/>
    <property type="match status" value="1"/>
</dbReference>
<proteinExistence type="predicted"/>
<evidence type="ECO:0000256" key="1">
    <source>
        <dbReference type="SAM" id="MobiDB-lite"/>
    </source>
</evidence>
<name>A0A835H7A3_9MAGN</name>
<feature type="domain" description="Retrotransposon gag" evidence="2">
    <location>
        <begin position="111"/>
        <end position="181"/>
    </location>
</feature>
<dbReference type="AlphaFoldDB" id="A0A835H7A3"/>
<dbReference type="PANTHER" id="PTHR35046">
    <property type="entry name" value="ZINC KNUCKLE (CCHC-TYPE) FAMILY PROTEIN"/>
    <property type="match status" value="1"/>
</dbReference>
<dbReference type="EMBL" id="JADFTS010000008">
    <property type="protein sequence ID" value="KAF9593027.1"/>
    <property type="molecule type" value="Genomic_DNA"/>
</dbReference>
<dbReference type="OrthoDB" id="1934635at2759"/>
<dbReference type="InterPro" id="IPR005162">
    <property type="entry name" value="Retrotrans_gag_dom"/>
</dbReference>
<feature type="compositionally biased region" description="Low complexity" evidence="1">
    <location>
        <begin position="234"/>
        <end position="257"/>
    </location>
</feature>
<feature type="compositionally biased region" description="Polar residues" evidence="1">
    <location>
        <begin position="216"/>
        <end position="230"/>
    </location>
</feature>
<dbReference type="PANTHER" id="PTHR35046:SF18">
    <property type="entry name" value="RNA-DIRECTED DNA POLYMERASE"/>
    <property type="match status" value="1"/>
</dbReference>
<evidence type="ECO:0000259" key="2">
    <source>
        <dbReference type="Pfam" id="PF03732"/>
    </source>
</evidence>
<gene>
    <name evidence="3" type="ORF">IFM89_019754</name>
</gene>
<protein>
    <recommendedName>
        <fullName evidence="2">Retrotransposon gag domain-containing protein</fullName>
    </recommendedName>
</protein>
<accession>A0A835H7A3</accession>
<sequence>MFQETSTFDVSTTPKNSTFPGDAAQILPKTLISITELLNQSYKSNSSITKFSSSSHTNDTTSIDEDINEGEWRRKFDEDKRLSRDSTKINYGAIPEYKLKGDIKFSGKPKILTWNRMKRLLRAKLLPKDYCQQLFSKLQNCRQGAGTIEEYVTEFYSLIARNDVRETEEQLIYHFIGGLNRVISNSMLSSTYTMADMIQVAIKIESSLNQLPSPQFSRHYNNYSRSNHSYDPNPYSTHSHPNTSTHFPPPTSSSHKSPQYHNPSPQMSEPLLPLPNVPHFSTPSPQPKS</sequence>
<evidence type="ECO:0000313" key="4">
    <source>
        <dbReference type="Proteomes" id="UP000631114"/>
    </source>
</evidence>
<organism evidence="3 4">
    <name type="scientific">Coptis chinensis</name>
    <dbReference type="NCBI Taxonomy" id="261450"/>
    <lineage>
        <taxon>Eukaryota</taxon>
        <taxon>Viridiplantae</taxon>
        <taxon>Streptophyta</taxon>
        <taxon>Embryophyta</taxon>
        <taxon>Tracheophyta</taxon>
        <taxon>Spermatophyta</taxon>
        <taxon>Magnoliopsida</taxon>
        <taxon>Ranunculales</taxon>
        <taxon>Ranunculaceae</taxon>
        <taxon>Coptidoideae</taxon>
        <taxon>Coptis</taxon>
    </lineage>
</organism>
<dbReference type="Proteomes" id="UP000631114">
    <property type="component" value="Unassembled WGS sequence"/>
</dbReference>
<feature type="region of interest" description="Disordered" evidence="1">
    <location>
        <begin position="216"/>
        <end position="289"/>
    </location>
</feature>
<comment type="caution">
    <text evidence="3">The sequence shown here is derived from an EMBL/GenBank/DDBJ whole genome shotgun (WGS) entry which is preliminary data.</text>
</comment>
<reference evidence="3 4" key="1">
    <citation type="submission" date="2020-10" db="EMBL/GenBank/DDBJ databases">
        <title>The Coptis chinensis genome and diversification of protoberbering-type alkaloids.</title>
        <authorList>
            <person name="Wang B."/>
            <person name="Shu S."/>
            <person name="Song C."/>
            <person name="Liu Y."/>
        </authorList>
    </citation>
    <scope>NUCLEOTIDE SEQUENCE [LARGE SCALE GENOMIC DNA]</scope>
    <source>
        <strain evidence="3">HL-2020</strain>
        <tissue evidence="3">Leaf</tissue>
    </source>
</reference>
<keyword evidence="4" id="KW-1185">Reference proteome</keyword>
<evidence type="ECO:0000313" key="3">
    <source>
        <dbReference type="EMBL" id="KAF9593027.1"/>
    </source>
</evidence>